<evidence type="ECO:0000313" key="1">
    <source>
        <dbReference type="EMBL" id="KKL66188.1"/>
    </source>
</evidence>
<proteinExistence type="predicted"/>
<accession>A0A0F9DWF8</accession>
<reference evidence="1" key="1">
    <citation type="journal article" date="2015" name="Nature">
        <title>Complex archaea that bridge the gap between prokaryotes and eukaryotes.</title>
        <authorList>
            <person name="Spang A."/>
            <person name="Saw J.H."/>
            <person name="Jorgensen S.L."/>
            <person name="Zaremba-Niedzwiedzka K."/>
            <person name="Martijn J."/>
            <person name="Lind A.E."/>
            <person name="van Eijk R."/>
            <person name="Schleper C."/>
            <person name="Guy L."/>
            <person name="Ettema T.J."/>
        </authorList>
    </citation>
    <scope>NUCLEOTIDE SEQUENCE</scope>
</reference>
<dbReference type="AlphaFoldDB" id="A0A0F9DWF8"/>
<gene>
    <name evidence="1" type="ORF">LCGC14_2147510</name>
</gene>
<protein>
    <submittedName>
        <fullName evidence="1">Uncharacterized protein</fullName>
    </submittedName>
</protein>
<organism evidence="1">
    <name type="scientific">marine sediment metagenome</name>
    <dbReference type="NCBI Taxonomy" id="412755"/>
    <lineage>
        <taxon>unclassified sequences</taxon>
        <taxon>metagenomes</taxon>
        <taxon>ecological metagenomes</taxon>
    </lineage>
</organism>
<sequence>MHRYIPVIALLLALGASTTPAQAHVPAVGDRAWFTMLCREEAHDVLIELAREKGLSFVENRLRRFVNGYQCFPQALPVPGHIVAVADPVQHQRDLTCPRIAHHSGVKPMAPAEASDSS</sequence>
<dbReference type="EMBL" id="LAZR01027287">
    <property type="protein sequence ID" value="KKL66188.1"/>
    <property type="molecule type" value="Genomic_DNA"/>
</dbReference>
<name>A0A0F9DWF8_9ZZZZ</name>
<comment type="caution">
    <text evidence="1">The sequence shown here is derived from an EMBL/GenBank/DDBJ whole genome shotgun (WGS) entry which is preliminary data.</text>
</comment>